<geneLocation type="mitochondrion" evidence="1"/>
<keyword evidence="1" id="KW-0496">Mitochondrion</keyword>
<dbReference type="GeneID" id="68665347"/>
<sequence length="120" mass="13676">MARNKRREVTGSRGRRECSWILTPGSGERGAGPSLSSRGPYWDRYSLGFGSANEGPFSFFFGGRSLFIGRARPPEEKAPERPSLSLRERGFLFLFFFKLKKKSCVTTYIWSWNLLREQGG</sequence>
<accession>A0A8K1MGE3</accession>
<name>A0A8K1MGE3_9PEZI</name>
<evidence type="ECO:0000313" key="1">
    <source>
        <dbReference type="EMBL" id="UBU98448.1"/>
    </source>
</evidence>
<gene>
    <name evidence="1" type="primary">orf120C</name>
</gene>
<dbReference type="RefSeq" id="YP_010218736.1">
    <property type="nucleotide sequence ID" value="NC_058917.1"/>
</dbReference>
<dbReference type="EMBL" id="MW538937">
    <property type="protein sequence ID" value="UBU98448.1"/>
    <property type="molecule type" value="Genomic_DNA"/>
</dbReference>
<dbReference type="AlphaFoldDB" id="A0A8K1MGE3"/>
<protein>
    <submittedName>
        <fullName evidence="1">Uncharacterized protein</fullName>
    </submittedName>
</protein>
<proteinExistence type="predicted"/>
<reference evidence="1" key="1">
    <citation type="submission" date="2021-01" db="EMBL/GenBank/DDBJ databases">
        <authorList>
            <person name="Sun H.-H."/>
            <person name="Zhang S."/>
            <person name="Zhang Y.-J."/>
        </authorList>
    </citation>
    <scope>NUCLEOTIDE SEQUENCE</scope>
    <source>
        <strain evidence="1">CMM1</strain>
    </source>
</reference>
<organism evidence="1">
    <name type="scientific">Morchella brunnea</name>
    <dbReference type="NCBI Taxonomy" id="1174671"/>
    <lineage>
        <taxon>Eukaryota</taxon>
        <taxon>Fungi</taxon>
        <taxon>Dikarya</taxon>
        <taxon>Ascomycota</taxon>
        <taxon>Pezizomycotina</taxon>
        <taxon>Pezizomycetes</taxon>
        <taxon>Pezizales</taxon>
        <taxon>Morchellaceae</taxon>
        <taxon>Morchella</taxon>
    </lineage>
</organism>